<dbReference type="InterPro" id="IPR006771">
    <property type="entry name" value="CetA-like"/>
</dbReference>
<protein>
    <submittedName>
        <fullName evidence="1">Uncharacterized protein</fullName>
    </submittedName>
</protein>
<gene>
    <name evidence="1" type="ORF">EJ08DRAFT_694001</name>
</gene>
<dbReference type="EMBL" id="MU007018">
    <property type="protein sequence ID" value="KAF2433969.1"/>
    <property type="molecule type" value="Genomic_DNA"/>
</dbReference>
<organism evidence="1 2">
    <name type="scientific">Tothia fuscella</name>
    <dbReference type="NCBI Taxonomy" id="1048955"/>
    <lineage>
        <taxon>Eukaryota</taxon>
        <taxon>Fungi</taxon>
        <taxon>Dikarya</taxon>
        <taxon>Ascomycota</taxon>
        <taxon>Pezizomycotina</taxon>
        <taxon>Dothideomycetes</taxon>
        <taxon>Pleosporomycetidae</taxon>
        <taxon>Venturiales</taxon>
        <taxon>Cylindrosympodiaceae</taxon>
        <taxon>Tothia</taxon>
    </lineage>
</organism>
<sequence length="158" mass="17557">MLSTKMYSVLLTIVAYFFATAISYHFKVQNWCSFDIHARQSIGDNGVDDYFWTCIPSGEHYTATQEPVAAYPHSLGVAIKVARVPDPTFPPQNEFILEGSVNRLGDAPWNYYDMSAKTGDPFQGCDESAGNKCEPFGEDSWMELSGPPECGDVTVYLC</sequence>
<dbReference type="AlphaFoldDB" id="A0A9P4U0U6"/>
<accession>A0A9P4U0U6</accession>
<reference evidence="1" key="1">
    <citation type="journal article" date="2020" name="Stud. Mycol.">
        <title>101 Dothideomycetes genomes: a test case for predicting lifestyles and emergence of pathogens.</title>
        <authorList>
            <person name="Haridas S."/>
            <person name="Albert R."/>
            <person name="Binder M."/>
            <person name="Bloem J."/>
            <person name="Labutti K."/>
            <person name="Salamov A."/>
            <person name="Andreopoulos B."/>
            <person name="Baker S."/>
            <person name="Barry K."/>
            <person name="Bills G."/>
            <person name="Bluhm B."/>
            <person name="Cannon C."/>
            <person name="Castanera R."/>
            <person name="Culley D."/>
            <person name="Daum C."/>
            <person name="Ezra D."/>
            <person name="Gonzalez J."/>
            <person name="Henrissat B."/>
            <person name="Kuo A."/>
            <person name="Liang C."/>
            <person name="Lipzen A."/>
            <person name="Lutzoni F."/>
            <person name="Magnuson J."/>
            <person name="Mondo S."/>
            <person name="Nolan M."/>
            <person name="Ohm R."/>
            <person name="Pangilinan J."/>
            <person name="Park H.-J."/>
            <person name="Ramirez L."/>
            <person name="Alfaro M."/>
            <person name="Sun H."/>
            <person name="Tritt A."/>
            <person name="Yoshinaga Y."/>
            <person name="Zwiers L.-H."/>
            <person name="Turgeon B."/>
            <person name="Goodwin S."/>
            <person name="Spatafora J."/>
            <person name="Crous P."/>
            <person name="Grigoriev I."/>
        </authorList>
    </citation>
    <scope>NUCLEOTIDE SEQUENCE</scope>
    <source>
        <strain evidence="1">CBS 130266</strain>
    </source>
</reference>
<proteinExistence type="predicted"/>
<evidence type="ECO:0000313" key="2">
    <source>
        <dbReference type="Proteomes" id="UP000800235"/>
    </source>
</evidence>
<dbReference type="Pfam" id="PF04681">
    <property type="entry name" value="Bys1"/>
    <property type="match status" value="1"/>
</dbReference>
<name>A0A9P4U0U6_9PEZI</name>
<keyword evidence="2" id="KW-1185">Reference proteome</keyword>
<comment type="caution">
    <text evidence="1">The sequence shown here is derived from an EMBL/GenBank/DDBJ whole genome shotgun (WGS) entry which is preliminary data.</text>
</comment>
<dbReference type="Proteomes" id="UP000800235">
    <property type="component" value="Unassembled WGS sequence"/>
</dbReference>
<evidence type="ECO:0000313" key="1">
    <source>
        <dbReference type="EMBL" id="KAF2433969.1"/>
    </source>
</evidence>